<reference evidence="2 3" key="1">
    <citation type="journal article" date="2015" name="Nature">
        <title>rRNA introns, odd ribosomes, and small enigmatic genomes across a large radiation of phyla.</title>
        <authorList>
            <person name="Brown C.T."/>
            <person name="Hug L.A."/>
            <person name="Thomas B.C."/>
            <person name="Sharon I."/>
            <person name="Castelle C.J."/>
            <person name="Singh A."/>
            <person name="Wilkins M.J."/>
            <person name="Williams K.H."/>
            <person name="Banfield J.F."/>
        </authorList>
    </citation>
    <scope>NUCLEOTIDE SEQUENCE [LARGE SCALE GENOMIC DNA]</scope>
</reference>
<evidence type="ECO:0000313" key="2">
    <source>
        <dbReference type="EMBL" id="KKS23387.1"/>
    </source>
</evidence>
<proteinExistence type="predicted"/>
<keyword evidence="1" id="KW-0472">Membrane</keyword>
<evidence type="ECO:0008006" key="4">
    <source>
        <dbReference type="Google" id="ProtNLM"/>
    </source>
</evidence>
<feature type="transmembrane region" description="Helical" evidence="1">
    <location>
        <begin position="12"/>
        <end position="36"/>
    </location>
</feature>
<organism evidence="2 3">
    <name type="scientific">Candidatus Nomurabacteria bacterium GW2011_GWC2_41_8</name>
    <dbReference type="NCBI Taxonomy" id="1618755"/>
    <lineage>
        <taxon>Bacteria</taxon>
        <taxon>Candidatus Nomuraibacteriota</taxon>
    </lineage>
</organism>
<comment type="caution">
    <text evidence="2">The sequence shown here is derived from an EMBL/GenBank/DDBJ whole genome shotgun (WGS) entry which is preliminary data.</text>
</comment>
<gene>
    <name evidence="2" type="ORF">UU82_C0031G0004</name>
</gene>
<keyword evidence="1" id="KW-1133">Transmembrane helix</keyword>
<sequence>MMGYGYGYSGMMGGGFGSVVAWIVIIDLILLGIWLYKQINK</sequence>
<dbReference type="EMBL" id="LCCC01000031">
    <property type="protein sequence ID" value="KKS23387.1"/>
    <property type="molecule type" value="Genomic_DNA"/>
</dbReference>
<dbReference type="Proteomes" id="UP000033949">
    <property type="component" value="Unassembled WGS sequence"/>
</dbReference>
<evidence type="ECO:0000256" key="1">
    <source>
        <dbReference type="SAM" id="Phobius"/>
    </source>
</evidence>
<evidence type="ECO:0000313" key="3">
    <source>
        <dbReference type="Proteomes" id="UP000033949"/>
    </source>
</evidence>
<name>A0A0G0XG30_9BACT</name>
<keyword evidence="1" id="KW-0812">Transmembrane</keyword>
<dbReference type="AlphaFoldDB" id="A0A0G0XG30"/>
<accession>A0A0G0XG30</accession>
<protein>
    <recommendedName>
        <fullName evidence="4">Sporulation protein YjcZ</fullName>
    </recommendedName>
</protein>